<proteinExistence type="predicted"/>
<evidence type="ECO:0000256" key="1">
    <source>
        <dbReference type="SAM" id="MobiDB-lite"/>
    </source>
</evidence>
<feature type="non-terminal residue" evidence="2">
    <location>
        <position position="1"/>
    </location>
</feature>
<keyword evidence="3" id="KW-1185">Reference proteome</keyword>
<reference evidence="2" key="1">
    <citation type="journal article" date="2022" name="Int. J. Mol. Sci.">
        <title>Draft Genome of Tanacetum Coccineum: Genomic Comparison of Closely Related Tanacetum-Family Plants.</title>
        <authorList>
            <person name="Yamashiro T."/>
            <person name="Shiraishi A."/>
            <person name="Nakayama K."/>
            <person name="Satake H."/>
        </authorList>
    </citation>
    <scope>NUCLEOTIDE SEQUENCE</scope>
</reference>
<gene>
    <name evidence="2" type="ORF">Tco_0937378</name>
</gene>
<name>A0ABQ5DGV2_9ASTR</name>
<comment type="caution">
    <text evidence="2">The sequence shown here is derived from an EMBL/GenBank/DDBJ whole genome shotgun (WGS) entry which is preliminary data.</text>
</comment>
<dbReference type="Proteomes" id="UP001151760">
    <property type="component" value="Unassembled WGS sequence"/>
</dbReference>
<dbReference type="EMBL" id="BQNB010015229">
    <property type="protein sequence ID" value="GJT37513.1"/>
    <property type="molecule type" value="Genomic_DNA"/>
</dbReference>
<accession>A0ABQ5DGV2</accession>
<protein>
    <submittedName>
        <fullName evidence="2">Uncharacterized protein</fullName>
    </submittedName>
</protein>
<evidence type="ECO:0000313" key="3">
    <source>
        <dbReference type="Proteomes" id="UP001151760"/>
    </source>
</evidence>
<reference evidence="2" key="2">
    <citation type="submission" date="2022-01" db="EMBL/GenBank/DDBJ databases">
        <authorList>
            <person name="Yamashiro T."/>
            <person name="Shiraishi A."/>
            <person name="Satake H."/>
            <person name="Nakayama K."/>
        </authorList>
    </citation>
    <scope>NUCLEOTIDE SEQUENCE</scope>
</reference>
<evidence type="ECO:0000313" key="2">
    <source>
        <dbReference type="EMBL" id="GJT37513.1"/>
    </source>
</evidence>
<feature type="compositionally biased region" description="Polar residues" evidence="1">
    <location>
        <begin position="28"/>
        <end position="38"/>
    </location>
</feature>
<feature type="region of interest" description="Disordered" evidence="1">
    <location>
        <begin position="1"/>
        <end position="53"/>
    </location>
</feature>
<sequence length="120" mass="13145">DGDDMGESGAQLKVSDHVNSVLDENKEASMSSSLNSGHGDSHKDKNASSPPVLKKWDVINESDSTDDEDGLTSYGTFMGGGNQLEEGDFDFYDGYEDQVVDLHDALKEYRDFKLSMSGRK</sequence>
<organism evidence="2 3">
    <name type="scientific">Tanacetum coccineum</name>
    <dbReference type="NCBI Taxonomy" id="301880"/>
    <lineage>
        <taxon>Eukaryota</taxon>
        <taxon>Viridiplantae</taxon>
        <taxon>Streptophyta</taxon>
        <taxon>Embryophyta</taxon>
        <taxon>Tracheophyta</taxon>
        <taxon>Spermatophyta</taxon>
        <taxon>Magnoliopsida</taxon>
        <taxon>eudicotyledons</taxon>
        <taxon>Gunneridae</taxon>
        <taxon>Pentapetalae</taxon>
        <taxon>asterids</taxon>
        <taxon>campanulids</taxon>
        <taxon>Asterales</taxon>
        <taxon>Asteraceae</taxon>
        <taxon>Asteroideae</taxon>
        <taxon>Anthemideae</taxon>
        <taxon>Anthemidinae</taxon>
        <taxon>Tanacetum</taxon>
    </lineage>
</organism>